<evidence type="ECO:0000313" key="3">
    <source>
        <dbReference type="EMBL" id="CAF4212097.1"/>
    </source>
</evidence>
<feature type="transmembrane region" description="Helical" evidence="1">
    <location>
        <begin position="25"/>
        <end position="46"/>
    </location>
</feature>
<feature type="transmembrane region" description="Helical" evidence="1">
    <location>
        <begin position="58"/>
        <end position="76"/>
    </location>
</feature>
<dbReference type="AlphaFoldDB" id="A0A817Q7Z8"/>
<protein>
    <submittedName>
        <fullName evidence="2">Uncharacterized protein</fullName>
    </submittedName>
</protein>
<sequence>MISAENNSTETLLVFETQWTRNIKFGLFVALAPAALICSCALVYFLIADQNLRQTLHYHALLGLLIASLVTNLIELPRIIHYLRIGIVTPQTDLNCDI</sequence>
<comment type="caution">
    <text evidence="2">The sequence shown here is derived from an EMBL/GenBank/DDBJ whole genome shotgun (WGS) entry which is preliminary data.</text>
</comment>
<dbReference type="EMBL" id="CAJOBO010000400">
    <property type="protein sequence ID" value="CAF4212097.1"/>
    <property type="molecule type" value="Genomic_DNA"/>
</dbReference>
<evidence type="ECO:0000313" key="2">
    <source>
        <dbReference type="EMBL" id="CAF3196480.1"/>
    </source>
</evidence>
<evidence type="ECO:0000313" key="4">
    <source>
        <dbReference type="Proteomes" id="UP000663833"/>
    </source>
</evidence>
<name>A0A817Q7Z8_9BILA</name>
<proteinExistence type="predicted"/>
<keyword evidence="1" id="KW-0472">Membrane</keyword>
<dbReference type="Proteomes" id="UP000663833">
    <property type="component" value="Unassembled WGS sequence"/>
</dbReference>
<evidence type="ECO:0000256" key="1">
    <source>
        <dbReference type="SAM" id="Phobius"/>
    </source>
</evidence>
<accession>A0A817Q7Z8</accession>
<gene>
    <name evidence="3" type="ORF">HFQ381_LOCUS8114</name>
    <name evidence="2" type="ORF">LUA448_LOCUS1938</name>
</gene>
<keyword evidence="1" id="KW-1133">Transmembrane helix</keyword>
<reference evidence="2" key="1">
    <citation type="submission" date="2021-02" db="EMBL/GenBank/DDBJ databases">
        <authorList>
            <person name="Nowell W R."/>
        </authorList>
    </citation>
    <scope>NUCLEOTIDE SEQUENCE</scope>
</reference>
<keyword evidence="1" id="KW-0812">Transmembrane</keyword>
<dbReference type="EMBL" id="CAJNYD010000052">
    <property type="protein sequence ID" value="CAF3196480.1"/>
    <property type="molecule type" value="Genomic_DNA"/>
</dbReference>
<organism evidence="2 4">
    <name type="scientific">Rotaria socialis</name>
    <dbReference type="NCBI Taxonomy" id="392032"/>
    <lineage>
        <taxon>Eukaryota</taxon>
        <taxon>Metazoa</taxon>
        <taxon>Spiralia</taxon>
        <taxon>Gnathifera</taxon>
        <taxon>Rotifera</taxon>
        <taxon>Eurotatoria</taxon>
        <taxon>Bdelloidea</taxon>
        <taxon>Philodinida</taxon>
        <taxon>Philodinidae</taxon>
        <taxon>Rotaria</taxon>
    </lineage>
</organism>
<dbReference type="Proteomes" id="UP000663851">
    <property type="component" value="Unassembled WGS sequence"/>
</dbReference>